<name>A0A1I7YCY8_9BILA</name>
<proteinExistence type="predicted"/>
<reference evidence="2" key="1">
    <citation type="submission" date="2016-11" db="UniProtKB">
        <authorList>
            <consortium name="WormBaseParasite"/>
        </authorList>
    </citation>
    <scope>IDENTIFICATION</scope>
</reference>
<evidence type="ECO:0000313" key="1">
    <source>
        <dbReference type="Proteomes" id="UP000095287"/>
    </source>
</evidence>
<keyword evidence="1" id="KW-1185">Reference proteome</keyword>
<organism evidence="1 2">
    <name type="scientific">Steinernema glaseri</name>
    <dbReference type="NCBI Taxonomy" id="37863"/>
    <lineage>
        <taxon>Eukaryota</taxon>
        <taxon>Metazoa</taxon>
        <taxon>Ecdysozoa</taxon>
        <taxon>Nematoda</taxon>
        <taxon>Chromadorea</taxon>
        <taxon>Rhabditida</taxon>
        <taxon>Tylenchina</taxon>
        <taxon>Panagrolaimomorpha</taxon>
        <taxon>Strongyloidoidea</taxon>
        <taxon>Steinernematidae</taxon>
        <taxon>Steinernema</taxon>
    </lineage>
</organism>
<dbReference type="AlphaFoldDB" id="A0A1I7YCY8"/>
<dbReference type="Proteomes" id="UP000095287">
    <property type="component" value="Unplaced"/>
</dbReference>
<accession>A0A1I7YCY8</accession>
<evidence type="ECO:0000313" key="2">
    <source>
        <dbReference type="WBParaSite" id="L893_g14870.t1"/>
    </source>
</evidence>
<dbReference type="WBParaSite" id="L893_g14870.t1">
    <property type="protein sequence ID" value="L893_g14870.t1"/>
    <property type="gene ID" value="L893_g14870"/>
</dbReference>
<sequence>MEHLPYWFYDHLSDILSVADMHTLANNFTASECWKELWKKHANNRKQFSLGIYSDVDNLNISFQHRLTTNGRTSFTLEEVEEKNKRRYIRIDSVFVNGCTSLPRAPWCDPKELSEILASAVPYMNPDCHFDFTGYSIWFRHTRADLMRHLKEVLFVGLANVNFSSISLEFTGEESMNFLRKQISLGYLKKVDLQGTWPTITNEVICDCIEHDRLISLKVDIITVAFELLTKLVMYWMRKDEKIVMKVKGNWDLDQTRKENEVLDELFGPQREKIHPRVPTRSATLAVDVARRFGGHCKKVIDFRCE</sequence>
<protein>
    <submittedName>
        <fullName evidence="2">F-box domain-containing protein</fullName>
    </submittedName>
</protein>